<proteinExistence type="predicted"/>
<keyword evidence="2" id="KW-1133">Transmembrane helix</keyword>
<evidence type="ECO:0000256" key="2">
    <source>
        <dbReference type="SAM" id="Phobius"/>
    </source>
</evidence>
<comment type="caution">
    <text evidence="3">The sequence shown here is derived from an EMBL/GenBank/DDBJ whole genome shotgun (WGS) entry which is preliminary data.</text>
</comment>
<evidence type="ECO:0000313" key="3">
    <source>
        <dbReference type="EMBL" id="MDQ0350881.1"/>
    </source>
</evidence>
<protein>
    <submittedName>
        <fullName evidence="3">Uncharacterized protein</fullName>
    </submittedName>
</protein>
<dbReference type="RefSeq" id="WP_307066122.1">
    <property type="nucleotide sequence ID" value="NZ_JAUSUP010000001.1"/>
</dbReference>
<feature type="compositionally biased region" description="Basic residues" evidence="1">
    <location>
        <begin position="27"/>
        <end position="36"/>
    </location>
</feature>
<dbReference type="Proteomes" id="UP001236723">
    <property type="component" value="Unassembled WGS sequence"/>
</dbReference>
<keyword evidence="2" id="KW-0812">Transmembrane</keyword>
<evidence type="ECO:0000256" key="1">
    <source>
        <dbReference type="SAM" id="MobiDB-lite"/>
    </source>
</evidence>
<organism evidence="3 4">
    <name type="scientific">Alkalibacillus filiformis</name>
    <dbReference type="NCBI Taxonomy" id="200990"/>
    <lineage>
        <taxon>Bacteria</taxon>
        <taxon>Bacillati</taxon>
        <taxon>Bacillota</taxon>
        <taxon>Bacilli</taxon>
        <taxon>Bacillales</taxon>
        <taxon>Bacillaceae</taxon>
        <taxon>Alkalibacillus</taxon>
    </lineage>
</organism>
<feature type="compositionally biased region" description="Basic and acidic residues" evidence="1">
    <location>
        <begin position="37"/>
        <end position="52"/>
    </location>
</feature>
<name>A0ABU0DR12_9BACI</name>
<keyword evidence="4" id="KW-1185">Reference proteome</keyword>
<reference evidence="3 4" key="1">
    <citation type="submission" date="2023-07" db="EMBL/GenBank/DDBJ databases">
        <title>Genomic Encyclopedia of Type Strains, Phase IV (KMG-IV): sequencing the most valuable type-strain genomes for metagenomic binning, comparative biology and taxonomic classification.</title>
        <authorList>
            <person name="Goeker M."/>
        </authorList>
    </citation>
    <scope>NUCLEOTIDE SEQUENCE [LARGE SCALE GENOMIC DNA]</scope>
    <source>
        <strain evidence="3 4">DSM 15448</strain>
    </source>
</reference>
<accession>A0ABU0DR12</accession>
<dbReference type="EMBL" id="JAUSUP010000001">
    <property type="protein sequence ID" value="MDQ0350881.1"/>
    <property type="molecule type" value="Genomic_DNA"/>
</dbReference>
<feature type="region of interest" description="Disordered" evidence="1">
    <location>
        <begin position="1"/>
        <end position="53"/>
    </location>
</feature>
<feature type="compositionally biased region" description="Basic and acidic residues" evidence="1">
    <location>
        <begin position="1"/>
        <end position="19"/>
    </location>
</feature>
<keyword evidence="2" id="KW-0472">Membrane</keyword>
<gene>
    <name evidence="3" type="ORF">J2R98_000684</name>
</gene>
<sequence length="87" mass="10406">MSVKQERIKNSSEEHKEYDVLNLPPRSKVHHKQKRKGGQEEQSDSHKNEQNERPPNLFLHKLSIHFVLILFILLIISIPLYYQFVMQ</sequence>
<evidence type="ECO:0000313" key="4">
    <source>
        <dbReference type="Proteomes" id="UP001236723"/>
    </source>
</evidence>
<feature type="transmembrane region" description="Helical" evidence="2">
    <location>
        <begin position="62"/>
        <end position="82"/>
    </location>
</feature>